<reference evidence="2" key="1">
    <citation type="submission" date="2022-12" db="EMBL/GenBank/DDBJ databases">
        <authorList>
            <person name="Petersen C."/>
        </authorList>
    </citation>
    <scope>NUCLEOTIDE SEQUENCE</scope>
    <source>
        <strain evidence="2">IBT 29677</strain>
    </source>
</reference>
<feature type="compositionally biased region" description="Polar residues" evidence="1">
    <location>
        <begin position="120"/>
        <end position="136"/>
    </location>
</feature>
<proteinExistence type="predicted"/>
<dbReference type="EMBL" id="JAPZBU010000009">
    <property type="protein sequence ID" value="KAJ5386951.1"/>
    <property type="molecule type" value="Genomic_DNA"/>
</dbReference>
<sequence length="163" mass="17837">MHSTPREIPQTHTTYLLIKPPPLQSEWDRERVLTTTAGNTPAANDHAHEPILPLMLMLAPPLPHNLLSRHTATQIPSPPLPDREEPAAGEAGVRSTSSDSSDLRVASISSPDDHDHGHNDNAQNARPTSLARQQSGWRRHMSEASSDDGSTYEERSRPGQGRG</sequence>
<dbReference type="Proteomes" id="UP001147747">
    <property type="component" value="Unassembled WGS sequence"/>
</dbReference>
<protein>
    <submittedName>
        <fullName evidence="2">Uncharacterized protein</fullName>
    </submittedName>
</protein>
<comment type="caution">
    <text evidence="2">The sequence shown here is derived from an EMBL/GenBank/DDBJ whole genome shotgun (WGS) entry which is preliminary data.</text>
</comment>
<evidence type="ECO:0000256" key="1">
    <source>
        <dbReference type="SAM" id="MobiDB-lite"/>
    </source>
</evidence>
<feature type="region of interest" description="Disordered" evidence="1">
    <location>
        <begin position="67"/>
        <end position="163"/>
    </location>
</feature>
<reference evidence="2" key="2">
    <citation type="journal article" date="2023" name="IMA Fungus">
        <title>Comparative genomic study of the Penicillium genus elucidates a diverse pangenome and 15 lateral gene transfer events.</title>
        <authorList>
            <person name="Petersen C."/>
            <person name="Sorensen T."/>
            <person name="Nielsen M.R."/>
            <person name="Sondergaard T.E."/>
            <person name="Sorensen J.L."/>
            <person name="Fitzpatrick D.A."/>
            <person name="Frisvad J.C."/>
            <person name="Nielsen K.L."/>
        </authorList>
    </citation>
    <scope>NUCLEOTIDE SEQUENCE</scope>
    <source>
        <strain evidence="2">IBT 29677</strain>
    </source>
</reference>
<dbReference type="AlphaFoldDB" id="A0A9W9VPK1"/>
<keyword evidence="3" id="KW-1185">Reference proteome</keyword>
<evidence type="ECO:0000313" key="2">
    <source>
        <dbReference type="EMBL" id="KAJ5386951.1"/>
    </source>
</evidence>
<dbReference type="RefSeq" id="XP_056484749.1">
    <property type="nucleotide sequence ID" value="XM_056634129.1"/>
</dbReference>
<gene>
    <name evidence="2" type="ORF">N7509_009492</name>
</gene>
<accession>A0A9W9VPK1</accession>
<dbReference type="GeneID" id="81373109"/>
<organism evidence="2 3">
    <name type="scientific">Penicillium cosmopolitanum</name>
    <dbReference type="NCBI Taxonomy" id="1131564"/>
    <lineage>
        <taxon>Eukaryota</taxon>
        <taxon>Fungi</taxon>
        <taxon>Dikarya</taxon>
        <taxon>Ascomycota</taxon>
        <taxon>Pezizomycotina</taxon>
        <taxon>Eurotiomycetes</taxon>
        <taxon>Eurotiomycetidae</taxon>
        <taxon>Eurotiales</taxon>
        <taxon>Aspergillaceae</taxon>
        <taxon>Penicillium</taxon>
    </lineage>
</organism>
<evidence type="ECO:0000313" key="3">
    <source>
        <dbReference type="Proteomes" id="UP001147747"/>
    </source>
</evidence>
<name>A0A9W9VPK1_9EURO</name>